<dbReference type="EMBL" id="JARJLG010000017">
    <property type="protein sequence ID" value="KAJ7773712.1"/>
    <property type="molecule type" value="Genomic_DNA"/>
</dbReference>
<dbReference type="AlphaFoldDB" id="A0AAD7NSH3"/>
<name>A0AAD7NSH3_9AGAR</name>
<comment type="caution">
    <text evidence="1">The sequence shown here is derived from an EMBL/GenBank/DDBJ whole genome shotgun (WGS) entry which is preliminary data.</text>
</comment>
<dbReference type="Proteomes" id="UP001215280">
    <property type="component" value="Unassembled WGS sequence"/>
</dbReference>
<protein>
    <submittedName>
        <fullName evidence="1">Uncharacterized protein</fullName>
    </submittedName>
</protein>
<evidence type="ECO:0000313" key="1">
    <source>
        <dbReference type="EMBL" id="KAJ7773712.1"/>
    </source>
</evidence>
<keyword evidence="2" id="KW-1185">Reference proteome</keyword>
<reference evidence="1" key="1">
    <citation type="submission" date="2023-03" db="EMBL/GenBank/DDBJ databases">
        <title>Massive genome expansion in bonnet fungi (Mycena s.s.) driven by repeated elements and novel gene families across ecological guilds.</title>
        <authorList>
            <consortium name="Lawrence Berkeley National Laboratory"/>
            <person name="Harder C.B."/>
            <person name="Miyauchi S."/>
            <person name="Viragh M."/>
            <person name="Kuo A."/>
            <person name="Thoen E."/>
            <person name="Andreopoulos B."/>
            <person name="Lu D."/>
            <person name="Skrede I."/>
            <person name="Drula E."/>
            <person name="Henrissat B."/>
            <person name="Morin E."/>
            <person name="Kohler A."/>
            <person name="Barry K."/>
            <person name="LaButti K."/>
            <person name="Morin E."/>
            <person name="Salamov A."/>
            <person name="Lipzen A."/>
            <person name="Mereny Z."/>
            <person name="Hegedus B."/>
            <person name="Baldrian P."/>
            <person name="Stursova M."/>
            <person name="Weitz H."/>
            <person name="Taylor A."/>
            <person name="Grigoriev I.V."/>
            <person name="Nagy L.G."/>
            <person name="Martin F."/>
            <person name="Kauserud H."/>
        </authorList>
    </citation>
    <scope>NUCLEOTIDE SEQUENCE</scope>
    <source>
        <strain evidence="1">CBHHK188m</strain>
    </source>
</reference>
<proteinExistence type="predicted"/>
<organism evidence="1 2">
    <name type="scientific">Mycena maculata</name>
    <dbReference type="NCBI Taxonomy" id="230809"/>
    <lineage>
        <taxon>Eukaryota</taxon>
        <taxon>Fungi</taxon>
        <taxon>Dikarya</taxon>
        <taxon>Basidiomycota</taxon>
        <taxon>Agaricomycotina</taxon>
        <taxon>Agaricomycetes</taxon>
        <taxon>Agaricomycetidae</taxon>
        <taxon>Agaricales</taxon>
        <taxon>Marasmiineae</taxon>
        <taxon>Mycenaceae</taxon>
        <taxon>Mycena</taxon>
    </lineage>
</organism>
<accession>A0AAD7NSH3</accession>
<evidence type="ECO:0000313" key="2">
    <source>
        <dbReference type="Proteomes" id="UP001215280"/>
    </source>
</evidence>
<sequence>MCIPGLVDKRVDVVIRGLAAMLGKRDIKPGRALLRLENHHRYLLLTAPLTPDNLEKKGVTVYGLGGGVPQMPGAVAVKPLRELEDGSSILSSNGRVVVIRPDVEGDESFKGFYGQVWPSDALLLGQAYVRLVGSPETRAFRLASLCRSLNEQIVLGERTFPIIYF</sequence>
<gene>
    <name evidence="1" type="ORF">DFH07DRAFT_767656</name>
</gene>